<protein>
    <submittedName>
        <fullName evidence="1">Uncharacterized protein</fullName>
    </submittedName>
</protein>
<sequence>MVRWLEHLYYEERRRAFGLFSLKNRRLHRGPIEAFQYLKRTTRELERDFLHLHRTWGNGFILKNSNLDIRKKFFTVKMVRLQYRLPREGGNAQSLDIFKARLDGALSNLV</sequence>
<name>A0ABQ9DLG2_9PASS</name>
<gene>
    <name evidence="1" type="ORF">WISP_26497</name>
</gene>
<keyword evidence="2" id="KW-1185">Reference proteome</keyword>
<proteinExistence type="predicted"/>
<dbReference type="Proteomes" id="UP001145742">
    <property type="component" value="Unassembled WGS sequence"/>
</dbReference>
<organism evidence="1 2">
    <name type="scientific">Willisornis vidua</name>
    <name type="common">Xingu scale-backed antbird</name>
    <dbReference type="NCBI Taxonomy" id="1566151"/>
    <lineage>
        <taxon>Eukaryota</taxon>
        <taxon>Metazoa</taxon>
        <taxon>Chordata</taxon>
        <taxon>Craniata</taxon>
        <taxon>Vertebrata</taxon>
        <taxon>Euteleostomi</taxon>
        <taxon>Archelosauria</taxon>
        <taxon>Archosauria</taxon>
        <taxon>Dinosauria</taxon>
        <taxon>Saurischia</taxon>
        <taxon>Theropoda</taxon>
        <taxon>Coelurosauria</taxon>
        <taxon>Aves</taxon>
        <taxon>Neognathae</taxon>
        <taxon>Neoaves</taxon>
        <taxon>Telluraves</taxon>
        <taxon>Australaves</taxon>
        <taxon>Passeriformes</taxon>
        <taxon>Thamnophilidae</taxon>
        <taxon>Willisornis</taxon>
    </lineage>
</organism>
<evidence type="ECO:0000313" key="2">
    <source>
        <dbReference type="Proteomes" id="UP001145742"/>
    </source>
</evidence>
<evidence type="ECO:0000313" key="1">
    <source>
        <dbReference type="EMBL" id="KAJ7424802.1"/>
    </source>
</evidence>
<accession>A0ABQ9DLG2</accession>
<comment type="caution">
    <text evidence="1">The sequence shown here is derived from an EMBL/GenBank/DDBJ whole genome shotgun (WGS) entry which is preliminary data.</text>
</comment>
<dbReference type="EMBL" id="WHWB01032623">
    <property type="protein sequence ID" value="KAJ7424802.1"/>
    <property type="molecule type" value="Genomic_DNA"/>
</dbReference>
<reference evidence="1" key="1">
    <citation type="submission" date="2019-10" db="EMBL/GenBank/DDBJ databases">
        <authorList>
            <person name="Soares A.E.R."/>
            <person name="Aleixo A."/>
            <person name="Schneider P."/>
            <person name="Miyaki C.Y."/>
            <person name="Schneider M.P."/>
            <person name="Mello C."/>
            <person name="Vasconcelos A.T.R."/>
        </authorList>
    </citation>
    <scope>NUCLEOTIDE SEQUENCE</scope>
    <source>
        <tissue evidence="1">Muscle</tissue>
    </source>
</reference>